<feature type="compositionally biased region" description="Low complexity" evidence="10">
    <location>
        <begin position="35"/>
        <end position="52"/>
    </location>
</feature>
<feature type="transmembrane region" description="Helical" evidence="9">
    <location>
        <begin position="237"/>
        <end position="255"/>
    </location>
</feature>
<evidence type="ECO:0000256" key="8">
    <source>
        <dbReference type="ARBA" id="ARBA00023315"/>
    </source>
</evidence>
<keyword evidence="6 9" id="KW-1133">Transmembrane helix</keyword>
<name>A6G0A7_9BACT</name>
<dbReference type="OrthoDB" id="9804277at2"/>
<feature type="region of interest" description="Disordered" evidence="10">
    <location>
        <begin position="636"/>
        <end position="659"/>
    </location>
</feature>
<dbReference type="GO" id="GO:0016410">
    <property type="term" value="F:N-acyltransferase activity"/>
    <property type="evidence" value="ECO:0007669"/>
    <property type="project" value="UniProtKB-UniRule"/>
</dbReference>
<dbReference type="EMBL" id="ABCS01000008">
    <property type="protein sequence ID" value="EDM80804.1"/>
    <property type="molecule type" value="Genomic_DNA"/>
</dbReference>
<dbReference type="STRING" id="391625.PPSIR1_13013"/>
<comment type="similarity">
    <text evidence="2 9">Belongs to the CN hydrolase family. Apolipoprotein N-acyltransferase subfamily.</text>
</comment>
<evidence type="ECO:0000256" key="1">
    <source>
        <dbReference type="ARBA" id="ARBA00004651"/>
    </source>
</evidence>
<dbReference type="NCBIfam" id="TIGR00546">
    <property type="entry name" value="lnt"/>
    <property type="match status" value="1"/>
</dbReference>
<keyword evidence="5 9" id="KW-0812">Transmembrane</keyword>
<dbReference type="CDD" id="cd07571">
    <property type="entry name" value="ALP_N-acyl_transferase"/>
    <property type="match status" value="1"/>
</dbReference>
<dbReference type="RefSeq" id="WP_006970156.1">
    <property type="nucleotide sequence ID" value="NZ_ABCS01000008.1"/>
</dbReference>
<keyword evidence="3 9" id="KW-1003">Cell membrane</keyword>
<evidence type="ECO:0000256" key="4">
    <source>
        <dbReference type="ARBA" id="ARBA00022679"/>
    </source>
</evidence>
<evidence type="ECO:0000313" key="13">
    <source>
        <dbReference type="Proteomes" id="UP000005801"/>
    </source>
</evidence>
<accession>A6G0A7</accession>
<evidence type="ECO:0000259" key="11">
    <source>
        <dbReference type="PROSITE" id="PS50263"/>
    </source>
</evidence>
<dbReference type="UniPathway" id="UPA00666"/>
<evidence type="ECO:0000313" key="12">
    <source>
        <dbReference type="EMBL" id="EDM80804.1"/>
    </source>
</evidence>
<dbReference type="eggNOG" id="COG0815">
    <property type="taxonomic scope" value="Bacteria"/>
</dbReference>
<keyword evidence="8 9" id="KW-0012">Acyltransferase</keyword>
<comment type="subcellular location">
    <subcellularLocation>
        <location evidence="1 9">Cell membrane</location>
        <topology evidence="1 9">Multi-pass membrane protein</topology>
    </subcellularLocation>
</comment>
<feature type="transmembrane region" description="Helical" evidence="9">
    <location>
        <begin position="169"/>
        <end position="189"/>
    </location>
</feature>
<dbReference type="PANTHER" id="PTHR38686">
    <property type="entry name" value="APOLIPOPROTEIN N-ACYLTRANSFERASE"/>
    <property type="match status" value="1"/>
</dbReference>
<dbReference type="Pfam" id="PF20154">
    <property type="entry name" value="LNT_N"/>
    <property type="match status" value="1"/>
</dbReference>
<keyword evidence="7 9" id="KW-0472">Membrane</keyword>
<feature type="transmembrane region" description="Helical" evidence="9">
    <location>
        <begin position="146"/>
        <end position="162"/>
    </location>
</feature>
<feature type="region of interest" description="Disordered" evidence="10">
    <location>
        <begin position="83"/>
        <end position="112"/>
    </location>
</feature>
<feature type="region of interest" description="Disordered" evidence="10">
    <location>
        <begin position="1"/>
        <end position="58"/>
    </location>
</feature>
<evidence type="ECO:0000256" key="7">
    <source>
        <dbReference type="ARBA" id="ARBA00023136"/>
    </source>
</evidence>
<dbReference type="SUPFAM" id="SSF56317">
    <property type="entry name" value="Carbon-nitrogen hydrolase"/>
    <property type="match status" value="1"/>
</dbReference>
<dbReference type="InterPro" id="IPR004563">
    <property type="entry name" value="Apolipo_AcylTrfase"/>
</dbReference>
<evidence type="ECO:0000256" key="6">
    <source>
        <dbReference type="ARBA" id="ARBA00022989"/>
    </source>
</evidence>
<feature type="compositionally biased region" description="Acidic residues" evidence="10">
    <location>
        <begin position="1"/>
        <end position="14"/>
    </location>
</feature>
<dbReference type="InterPro" id="IPR003010">
    <property type="entry name" value="C-N_Hydrolase"/>
</dbReference>
<dbReference type="HAMAP" id="MF_01148">
    <property type="entry name" value="Lnt"/>
    <property type="match status" value="1"/>
</dbReference>
<evidence type="ECO:0000256" key="10">
    <source>
        <dbReference type="SAM" id="MobiDB-lite"/>
    </source>
</evidence>
<feature type="transmembrane region" description="Helical" evidence="9">
    <location>
        <begin position="195"/>
        <end position="216"/>
    </location>
</feature>
<evidence type="ECO:0000256" key="3">
    <source>
        <dbReference type="ARBA" id="ARBA00022475"/>
    </source>
</evidence>
<feature type="transmembrane region" description="Helical" evidence="9">
    <location>
        <begin position="609"/>
        <end position="631"/>
    </location>
</feature>
<dbReference type="InterPro" id="IPR045378">
    <property type="entry name" value="LNT_N"/>
</dbReference>
<comment type="function">
    <text evidence="9">Catalyzes the phospholipid dependent N-acylation of the N-terminal cysteine of apolipoprotein, the last step in lipoprotein maturation.</text>
</comment>
<comment type="catalytic activity">
    <reaction evidence="9">
        <text>N-terminal S-1,2-diacyl-sn-glyceryl-L-cysteinyl-[lipoprotein] + a glycerophospholipid = N-acyl-S-1,2-diacyl-sn-glyceryl-L-cysteinyl-[lipoprotein] + a 2-acyl-sn-glycero-3-phospholipid + H(+)</text>
        <dbReference type="Rhea" id="RHEA:48228"/>
        <dbReference type="Rhea" id="RHEA-COMP:14681"/>
        <dbReference type="Rhea" id="RHEA-COMP:14684"/>
        <dbReference type="ChEBI" id="CHEBI:15378"/>
        <dbReference type="ChEBI" id="CHEBI:136912"/>
        <dbReference type="ChEBI" id="CHEBI:140656"/>
        <dbReference type="ChEBI" id="CHEBI:140657"/>
        <dbReference type="ChEBI" id="CHEBI:140660"/>
        <dbReference type="EC" id="2.3.1.269"/>
    </reaction>
</comment>
<dbReference type="AlphaFoldDB" id="A6G0A7"/>
<sequence>MSDETDNEAEDAAEDAGRPPNLEVVEGGGEDSGPAAAASSTLSSSVEEVVATMDDDTTEAERLELLEALEARRKAGAASISGALEARQEDSAAEAARGLERSKRRPVTINTKVPDPPASPGSILLRVLASAATGSAMWISAPDMDVWWLAFIGWVPLLWAIHGQTPRRAFFYGWIAGFVSVFVGFFWMSELLTRFAGFGLPVASVVTALFALWLGLQWAIPSALTNYLRERTGWSTLLIFPMAWAAMEFLLPSIFPVYMALSWAWHPLWIQVAELGGAMAVSFVMVAINAALWEVLSSYIEDGTLARKPAIALACWLIGVPAYGALRIHQVQEQMDAAPKLNMGVVQGNFGILTYSTPTMKPVILREMQRATRVLQDEGAEVVVWGESSYPYGRFARQATGDLPMKDRRRIQRGFDVPLIVGLVTRDRTRENPFPWNSAWVLDSDGNWGSRYDKNYPLMFGEAAPPGVDPKWYLEKIPSASHINSGDGPGVLEAAGYRFGGLICYEDILPRFTRQVANQRVHALVNLTNDSWFGKTREQSEHLGLAVFRAVENRRGLIRSVNAGISAYVDPTGKVVEKTRVTDSDNDGYKGAEGFVVEVPMMDPERRTVWNLTGDLFAYLCIGGLLGAWLWSRRREDEGGDEAPREPETKAAEAEAERA</sequence>
<dbReference type="Pfam" id="PF00795">
    <property type="entry name" value="CN_hydrolase"/>
    <property type="match status" value="1"/>
</dbReference>
<gene>
    <name evidence="9 12" type="primary">lnt</name>
    <name evidence="12" type="ORF">PPSIR1_13013</name>
</gene>
<keyword evidence="4 9" id="KW-0808">Transferase</keyword>
<feature type="domain" description="CN hydrolase" evidence="11">
    <location>
        <begin position="341"/>
        <end position="601"/>
    </location>
</feature>
<comment type="caution">
    <text evidence="12">The sequence shown here is derived from an EMBL/GenBank/DDBJ whole genome shotgun (WGS) entry which is preliminary data.</text>
</comment>
<organism evidence="12 13">
    <name type="scientific">Plesiocystis pacifica SIR-1</name>
    <dbReference type="NCBI Taxonomy" id="391625"/>
    <lineage>
        <taxon>Bacteria</taxon>
        <taxon>Pseudomonadati</taxon>
        <taxon>Myxococcota</taxon>
        <taxon>Polyangia</taxon>
        <taxon>Nannocystales</taxon>
        <taxon>Nannocystaceae</taxon>
        <taxon>Plesiocystis</taxon>
    </lineage>
</organism>
<feature type="transmembrane region" description="Helical" evidence="9">
    <location>
        <begin position="275"/>
        <end position="296"/>
    </location>
</feature>
<dbReference type="InterPro" id="IPR036526">
    <property type="entry name" value="C-N_Hydrolase_sf"/>
</dbReference>
<dbReference type="EC" id="2.3.1.269" evidence="9"/>
<dbReference type="GO" id="GO:0042158">
    <property type="term" value="P:lipoprotein biosynthetic process"/>
    <property type="evidence" value="ECO:0007669"/>
    <property type="project" value="UniProtKB-UniRule"/>
</dbReference>
<keyword evidence="12" id="KW-0449">Lipoprotein</keyword>
<protein>
    <recommendedName>
        <fullName evidence="9">Apolipoprotein N-acyltransferase</fullName>
        <shortName evidence="9">ALP N-acyltransferase</shortName>
        <ecNumber evidence="9">2.3.1.269</ecNumber>
    </recommendedName>
</protein>
<reference evidence="12 13" key="1">
    <citation type="submission" date="2007-06" db="EMBL/GenBank/DDBJ databases">
        <authorList>
            <person name="Shimkets L."/>
            <person name="Ferriera S."/>
            <person name="Johnson J."/>
            <person name="Kravitz S."/>
            <person name="Beeson K."/>
            <person name="Sutton G."/>
            <person name="Rogers Y.-H."/>
            <person name="Friedman R."/>
            <person name="Frazier M."/>
            <person name="Venter J.C."/>
        </authorList>
    </citation>
    <scope>NUCLEOTIDE SEQUENCE [LARGE SCALE GENOMIC DNA]</scope>
    <source>
        <strain evidence="12 13">SIR-1</strain>
    </source>
</reference>
<evidence type="ECO:0000256" key="2">
    <source>
        <dbReference type="ARBA" id="ARBA00010065"/>
    </source>
</evidence>
<dbReference type="PROSITE" id="PS50263">
    <property type="entry name" value="CN_HYDROLASE"/>
    <property type="match status" value="1"/>
</dbReference>
<evidence type="ECO:0000256" key="9">
    <source>
        <dbReference type="HAMAP-Rule" id="MF_01148"/>
    </source>
</evidence>
<proteinExistence type="inferred from homology"/>
<keyword evidence="13" id="KW-1185">Reference proteome</keyword>
<evidence type="ECO:0000256" key="5">
    <source>
        <dbReference type="ARBA" id="ARBA00022692"/>
    </source>
</evidence>
<feature type="transmembrane region" description="Helical" evidence="9">
    <location>
        <begin position="308"/>
        <end position="326"/>
    </location>
</feature>
<dbReference type="PANTHER" id="PTHR38686:SF1">
    <property type="entry name" value="APOLIPOPROTEIN N-ACYLTRANSFERASE"/>
    <property type="match status" value="1"/>
</dbReference>
<dbReference type="GO" id="GO:0005886">
    <property type="term" value="C:plasma membrane"/>
    <property type="evidence" value="ECO:0007669"/>
    <property type="project" value="UniProtKB-SubCell"/>
</dbReference>
<dbReference type="Gene3D" id="3.60.110.10">
    <property type="entry name" value="Carbon-nitrogen hydrolase"/>
    <property type="match status" value="1"/>
</dbReference>
<comment type="pathway">
    <text evidence="9">Protein modification; lipoprotein biosynthesis (N-acyl transfer).</text>
</comment>
<dbReference type="Proteomes" id="UP000005801">
    <property type="component" value="Unassembled WGS sequence"/>
</dbReference>